<dbReference type="Gene3D" id="2.60.300.12">
    <property type="entry name" value="HesB-like domain"/>
    <property type="match status" value="1"/>
</dbReference>
<dbReference type="RefSeq" id="WP_030505886.1">
    <property type="nucleotide sequence ID" value="NZ_CP192071.1"/>
</dbReference>
<sequence length="91" mass="9677">MLTVTDHAVRAIRDLMVGEYLPEEAGLRIAAKPGEPASLELSLVSAPFSGDEVIERADVRVFLEPEVAETVGGKTLDAETGPGGRPTFRLS</sequence>
<name>A0A1N7F8B4_9ACTN</name>
<dbReference type="InterPro" id="IPR035903">
    <property type="entry name" value="HesB-like_dom_sf"/>
</dbReference>
<accession>A0A1N7F8B4</accession>
<dbReference type="SUPFAM" id="SSF89360">
    <property type="entry name" value="HesB-like domain"/>
    <property type="match status" value="1"/>
</dbReference>
<dbReference type="OrthoDB" id="4868950at2"/>
<evidence type="ECO:0000313" key="2">
    <source>
        <dbReference type="Proteomes" id="UP000186096"/>
    </source>
</evidence>
<evidence type="ECO:0000313" key="1">
    <source>
        <dbReference type="EMBL" id="SIR96573.1"/>
    </source>
</evidence>
<organism evidence="1 2">
    <name type="scientific">Microbispora rosea</name>
    <dbReference type="NCBI Taxonomy" id="58117"/>
    <lineage>
        <taxon>Bacteria</taxon>
        <taxon>Bacillati</taxon>
        <taxon>Actinomycetota</taxon>
        <taxon>Actinomycetes</taxon>
        <taxon>Streptosporangiales</taxon>
        <taxon>Streptosporangiaceae</taxon>
        <taxon>Microbispora</taxon>
    </lineage>
</organism>
<dbReference type="EMBL" id="FTNI01000021">
    <property type="protein sequence ID" value="SIR96573.1"/>
    <property type="molecule type" value="Genomic_DNA"/>
</dbReference>
<gene>
    <name evidence="1" type="ORF">SAMN05421833_12115</name>
</gene>
<dbReference type="STRING" id="58117.SAMN05421833_12115"/>
<keyword evidence="2" id="KW-1185">Reference proteome</keyword>
<dbReference type="AlphaFoldDB" id="A0A1N7F8B4"/>
<reference evidence="2" key="1">
    <citation type="submission" date="2017-01" db="EMBL/GenBank/DDBJ databases">
        <authorList>
            <person name="Varghese N."/>
            <person name="Submissions S."/>
        </authorList>
    </citation>
    <scope>NUCLEOTIDE SEQUENCE [LARGE SCALE GENOMIC DNA]</scope>
    <source>
        <strain evidence="2">ATCC 12950</strain>
    </source>
</reference>
<protein>
    <submittedName>
        <fullName evidence="1">Fe-S cluster assembly iron-binding protein IscA</fullName>
    </submittedName>
</protein>
<dbReference type="Proteomes" id="UP000186096">
    <property type="component" value="Unassembled WGS sequence"/>
</dbReference>
<dbReference type="GeneID" id="97497786"/>
<proteinExistence type="predicted"/>